<accession>A0ABU8YW56</accession>
<keyword evidence="1" id="KW-0175">Coiled coil</keyword>
<gene>
    <name evidence="2" type="ORF">WMG39_27955</name>
</gene>
<evidence type="ECO:0000313" key="3">
    <source>
        <dbReference type="Proteomes" id="UP001384579"/>
    </source>
</evidence>
<dbReference type="Proteomes" id="UP001384579">
    <property type="component" value="Unassembled WGS sequence"/>
</dbReference>
<protein>
    <submittedName>
        <fullName evidence="2">DUF3987 domain-containing protein</fullName>
    </submittedName>
</protein>
<evidence type="ECO:0000256" key="1">
    <source>
        <dbReference type="SAM" id="Coils"/>
    </source>
</evidence>
<organism evidence="2 3">
    <name type="scientific">Microcoleus anatoxicus PTRS2</name>
    <dbReference type="NCBI Taxonomy" id="2705321"/>
    <lineage>
        <taxon>Bacteria</taxon>
        <taxon>Bacillati</taxon>
        <taxon>Cyanobacteriota</taxon>
        <taxon>Cyanophyceae</taxon>
        <taxon>Oscillatoriophycideae</taxon>
        <taxon>Oscillatoriales</taxon>
        <taxon>Microcoleaceae</taxon>
        <taxon>Microcoleus</taxon>
        <taxon>Microcoleus anatoxicus</taxon>
    </lineage>
</organism>
<dbReference type="Pfam" id="PF13148">
    <property type="entry name" value="DUF3987"/>
    <property type="match status" value="1"/>
</dbReference>
<keyword evidence="3" id="KW-1185">Reference proteome</keyword>
<sequence>NLLHQEFPDALWLYAYPDSPAWNNLPKSQGLDIKDWMDSCVIARADILAAVGEKKDTQQISKVVSHPKFTPPNLSLLEREVDEILAQDLKRSQTQVKLAELAQKYRLNPQEVFKIYKIREEEQEQESTQEEVATEVERLLSAQKSQIILAELLPPALAAPIEKLASRLNLKTECYLAALLTQVSSLFKVGSEVLLRRDTDYRCSPNYFAGIVAESSQKKSPIMRAIIDRPMKPLRDKAREEYLEACKDYEQELAIYKSNKKKKGEEEQCPPPKAPRQRLYSFSKTTGEGILYQVAEHPDQALMFRCDELAGLFKSANQYRGGKGSDDEDLLEFWNGTGSTVLRASGVKADLDGLLLSVFGTIQPDVLAGLLKDCSDANGKFARFDFVFQPLAASELPEDDSGTFDITPMLSSLYQRIDTLPALRLELNPEAKRLFTAFYNATERRRVTEPKQGMRAMIGKMPEKVGKMATIIHTITCTFNGVPVNPLIPKNAVEAAIKFVKFSSDQIASLYAEFSERTALAPNLTKVILLAERKGGVIQIRDVQQTFNSKQRPSVQQVREWFGQLTLMKYGNTTDTGKLLSFTLSPQSTESTDIYKSDVEKVWEVHSHKSTESTESTGFINNQFPVDSSGLQWTSSGLNDLTLNPLSSKDLELPVDSVDLKTPPSEISQPLMQSCTTPPTQPKRVTLKKGVRVRYVGNNA</sequence>
<dbReference type="EMBL" id="JBBLXS010000698">
    <property type="protein sequence ID" value="MEK0188649.1"/>
    <property type="molecule type" value="Genomic_DNA"/>
</dbReference>
<reference evidence="2 3" key="1">
    <citation type="journal article" date="2020" name="Harmful Algae">
        <title>Molecular and morphological characterization of a novel dihydroanatoxin-a producing Microcoleus species (cyanobacteria) from the Russian River, California, USA.</title>
        <authorList>
            <person name="Conklin K.Y."/>
            <person name="Stancheva R."/>
            <person name="Otten T.G."/>
            <person name="Fadness R."/>
            <person name="Boyer G.L."/>
            <person name="Read B."/>
            <person name="Zhang X."/>
            <person name="Sheath R.G."/>
        </authorList>
    </citation>
    <scope>NUCLEOTIDE SEQUENCE [LARGE SCALE GENOMIC DNA]</scope>
    <source>
        <strain evidence="2 3">PTRS2</strain>
    </source>
</reference>
<feature type="non-terminal residue" evidence="2">
    <location>
        <position position="1"/>
    </location>
</feature>
<feature type="non-terminal residue" evidence="2">
    <location>
        <position position="700"/>
    </location>
</feature>
<comment type="caution">
    <text evidence="2">The sequence shown here is derived from an EMBL/GenBank/DDBJ whole genome shotgun (WGS) entry which is preliminary data.</text>
</comment>
<dbReference type="InterPro" id="IPR025048">
    <property type="entry name" value="DUF3987"/>
</dbReference>
<feature type="coiled-coil region" evidence="1">
    <location>
        <begin position="239"/>
        <end position="266"/>
    </location>
</feature>
<dbReference type="RefSeq" id="WP_340526262.1">
    <property type="nucleotide sequence ID" value="NZ_JBBLXS010000698.1"/>
</dbReference>
<evidence type="ECO:0000313" key="2">
    <source>
        <dbReference type="EMBL" id="MEK0188649.1"/>
    </source>
</evidence>
<name>A0ABU8YW56_9CYAN</name>
<proteinExistence type="predicted"/>